<keyword evidence="3" id="KW-1185">Reference proteome</keyword>
<sequence length="896" mass="102424">PRPPRPPHPPHPPRPPRPPRPPCPPRPPHPLPPHCPPRPCNEHGNFMPEGTPPPPLPERAVDDYSPFEDRTQFETADFIYTDNQMSAGHFKKLNHLWAATLAKNQGQPPFRNTKEMHEIIDNVPLGDVRWKTAKIRYKLTESDGPGPHPGWKTQEYEINYRDPRAVIRNLLANQDFDGEFDYTPIRDKTREDGLRRRDFMSGDWAWDQADIITEDEKTHGSMFVPLILGSDKTTVSVATGQNEYYPLYMSIGNVHNNVRRAHRNAVVVIGFFAMPKSSKEYAKDPEFRKFKRRLYHGSIIKIFQSLKKAMTKYEVFRCPDGHFRRVIFGLGPFIGDYPEQVLVTSIVQGWCAKCTAAPPNLESSRQLPRTREYTAKLAEKLSFQQAWDNYGIAADIEPYTDSFPRADIHELVAPDILHQLIKGTFKDHIVTWVEEYIKLEHGASRASAILADIDRRMAVVPPFTGLRRFPEGRDFKQWTGDDSKALMKVILPALLGYVPDDMVRALAAFLDFCYIARHNVHTNKTLAELDDALQRFHKYRTIFQTSGVRPDGFALPRQHSLVHYRELIELFGAPNGLCSSITESKHIKAVKKPWRRSNRYKALIQMLKINQRLDKLAAARVEFEARGMLEGTLMEHIVVDDDSGSEDSEEEDLGDHPGPRVMNYVDIARTRQPGFSREVSELAAQIKQPRLEELLRRFLYDQTHPDTPYDSEENNVDPKSFRSFMKKRIWVHYSAAATYYAPSDPCGVGGMHREHIRASPSWFGGPPRFDCVFVNQDSSIPGIRGLGIAQVLLFCSFKHLGETYPCALVHWHKLVGDVPDNRTGMWIAQPDFVDNARKQPLLQVIHTDSIVRAAHLIPVFTQGPVPPGVEFHNALYAYGSFHLNKYVDHHAFETIF</sequence>
<dbReference type="STRING" id="914234.M2P6B3"/>
<evidence type="ECO:0000313" key="2">
    <source>
        <dbReference type="EMBL" id="EMD30809.1"/>
    </source>
</evidence>
<accession>M2P6B3</accession>
<evidence type="ECO:0000313" key="3">
    <source>
        <dbReference type="Proteomes" id="UP000016930"/>
    </source>
</evidence>
<dbReference type="Pfam" id="PF18759">
    <property type="entry name" value="Plavaka"/>
    <property type="match status" value="1"/>
</dbReference>
<feature type="compositionally biased region" description="Acidic residues" evidence="1">
    <location>
        <begin position="641"/>
        <end position="653"/>
    </location>
</feature>
<dbReference type="AlphaFoldDB" id="M2P6B3"/>
<dbReference type="OrthoDB" id="3199698at2759"/>
<organism evidence="2 3">
    <name type="scientific">Ceriporiopsis subvermispora (strain B)</name>
    <name type="common">White-rot fungus</name>
    <name type="synonym">Gelatoporia subvermispora</name>
    <dbReference type="NCBI Taxonomy" id="914234"/>
    <lineage>
        <taxon>Eukaryota</taxon>
        <taxon>Fungi</taxon>
        <taxon>Dikarya</taxon>
        <taxon>Basidiomycota</taxon>
        <taxon>Agaricomycotina</taxon>
        <taxon>Agaricomycetes</taxon>
        <taxon>Polyporales</taxon>
        <taxon>Gelatoporiaceae</taxon>
        <taxon>Gelatoporia</taxon>
    </lineage>
</organism>
<feature type="region of interest" description="Disordered" evidence="1">
    <location>
        <begin position="641"/>
        <end position="661"/>
    </location>
</feature>
<feature type="region of interest" description="Disordered" evidence="1">
    <location>
        <begin position="1"/>
        <end position="58"/>
    </location>
</feature>
<name>M2P6B3_CERS8</name>
<feature type="non-terminal residue" evidence="2">
    <location>
        <position position="1"/>
    </location>
</feature>
<reference evidence="2 3" key="1">
    <citation type="journal article" date="2012" name="Proc. Natl. Acad. Sci. U.S.A.">
        <title>Comparative genomics of Ceriporiopsis subvermispora and Phanerochaete chrysosporium provide insight into selective ligninolysis.</title>
        <authorList>
            <person name="Fernandez-Fueyo E."/>
            <person name="Ruiz-Duenas F.J."/>
            <person name="Ferreira P."/>
            <person name="Floudas D."/>
            <person name="Hibbett D.S."/>
            <person name="Canessa P."/>
            <person name="Larrondo L.F."/>
            <person name="James T.Y."/>
            <person name="Seelenfreund D."/>
            <person name="Lobos S."/>
            <person name="Polanco R."/>
            <person name="Tello M."/>
            <person name="Honda Y."/>
            <person name="Watanabe T."/>
            <person name="Watanabe T."/>
            <person name="Ryu J.S."/>
            <person name="Kubicek C.P."/>
            <person name="Schmoll M."/>
            <person name="Gaskell J."/>
            <person name="Hammel K.E."/>
            <person name="St John F.J."/>
            <person name="Vanden Wymelenberg A."/>
            <person name="Sabat G."/>
            <person name="Splinter BonDurant S."/>
            <person name="Syed K."/>
            <person name="Yadav J.S."/>
            <person name="Doddapaneni H."/>
            <person name="Subramanian V."/>
            <person name="Lavin J.L."/>
            <person name="Oguiza J.A."/>
            <person name="Perez G."/>
            <person name="Pisabarro A.G."/>
            <person name="Ramirez L."/>
            <person name="Santoyo F."/>
            <person name="Master E."/>
            <person name="Coutinho P.M."/>
            <person name="Henrissat B."/>
            <person name="Lombard V."/>
            <person name="Magnuson J.K."/>
            <person name="Kuees U."/>
            <person name="Hori C."/>
            <person name="Igarashi K."/>
            <person name="Samejima M."/>
            <person name="Held B.W."/>
            <person name="Barry K.W."/>
            <person name="LaButti K.M."/>
            <person name="Lapidus A."/>
            <person name="Lindquist E.A."/>
            <person name="Lucas S.M."/>
            <person name="Riley R."/>
            <person name="Salamov A.A."/>
            <person name="Hoffmeister D."/>
            <person name="Schwenk D."/>
            <person name="Hadar Y."/>
            <person name="Yarden O."/>
            <person name="de Vries R.P."/>
            <person name="Wiebenga A."/>
            <person name="Stenlid J."/>
            <person name="Eastwood D."/>
            <person name="Grigoriev I.V."/>
            <person name="Berka R.M."/>
            <person name="Blanchette R.A."/>
            <person name="Kersten P."/>
            <person name="Martinez A.T."/>
            <person name="Vicuna R."/>
            <person name="Cullen D."/>
        </authorList>
    </citation>
    <scope>NUCLEOTIDE SEQUENCE [LARGE SCALE GENOMIC DNA]</scope>
    <source>
        <strain evidence="2 3">B</strain>
    </source>
</reference>
<dbReference type="Proteomes" id="UP000016930">
    <property type="component" value="Unassembled WGS sequence"/>
</dbReference>
<gene>
    <name evidence="2" type="ORF">CERSUDRAFT_60810</name>
</gene>
<proteinExistence type="predicted"/>
<dbReference type="InterPro" id="IPR041078">
    <property type="entry name" value="Plavaka"/>
</dbReference>
<evidence type="ECO:0000256" key="1">
    <source>
        <dbReference type="SAM" id="MobiDB-lite"/>
    </source>
</evidence>
<protein>
    <submittedName>
        <fullName evidence="2">Uncharacterized protein</fullName>
    </submittedName>
</protein>
<feature type="compositionally biased region" description="Pro residues" evidence="1">
    <location>
        <begin position="1"/>
        <end position="39"/>
    </location>
</feature>
<dbReference type="EMBL" id="KB445839">
    <property type="protein sequence ID" value="EMD30809.1"/>
    <property type="molecule type" value="Genomic_DNA"/>
</dbReference>
<dbReference type="HOGENOM" id="CLU_006344_1_0_1"/>